<evidence type="ECO:0000256" key="2">
    <source>
        <dbReference type="PROSITE-ProRule" id="PRU01091"/>
    </source>
</evidence>
<evidence type="ECO:0000313" key="5">
    <source>
        <dbReference type="EMBL" id="GAA1622198.1"/>
    </source>
</evidence>
<dbReference type="InterPro" id="IPR001867">
    <property type="entry name" value="OmpR/PhoB-type_DNA-bd"/>
</dbReference>
<feature type="DNA-binding region" description="OmpR/PhoB-type" evidence="2">
    <location>
        <begin position="183"/>
        <end position="281"/>
    </location>
</feature>
<comment type="caution">
    <text evidence="5">The sequence shown here is derived from an EMBL/GenBank/DDBJ whole genome shotgun (WGS) entry which is preliminary data.</text>
</comment>
<evidence type="ECO:0000259" key="4">
    <source>
        <dbReference type="PROSITE" id="PS51755"/>
    </source>
</evidence>
<dbReference type="Pfam" id="PF00486">
    <property type="entry name" value="Trans_reg_C"/>
    <property type="match status" value="1"/>
</dbReference>
<dbReference type="SUPFAM" id="SSF46894">
    <property type="entry name" value="C-terminal effector domain of the bipartite response regulators"/>
    <property type="match status" value="1"/>
</dbReference>
<dbReference type="RefSeq" id="WP_344108540.1">
    <property type="nucleotide sequence ID" value="NZ_BAAANE010000002.1"/>
</dbReference>
<proteinExistence type="predicted"/>
<organism evidence="5 6">
    <name type="scientific">Kribbella alba</name>
    <dbReference type="NCBI Taxonomy" id="190197"/>
    <lineage>
        <taxon>Bacteria</taxon>
        <taxon>Bacillati</taxon>
        <taxon>Actinomycetota</taxon>
        <taxon>Actinomycetes</taxon>
        <taxon>Propionibacteriales</taxon>
        <taxon>Kribbellaceae</taxon>
        <taxon>Kribbella</taxon>
    </lineage>
</organism>
<keyword evidence="6" id="KW-1185">Reference proteome</keyword>
<dbReference type="Proteomes" id="UP001501319">
    <property type="component" value="Unassembled WGS sequence"/>
</dbReference>
<dbReference type="CDD" id="cd00383">
    <property type="entry name" value="trans_reg_C"/>
    <property type="match status" value="1"/>
</dbReference>
<name>A0ABP4QY69_9ACTN</name>
<dbReference type="EMBL" id="BAAANE010000002">
    <property type="protein sequence ID" value="GAA1622198.1"/>
    <property type="molecule type" value="Genomic_DNA"/>
</dbReference>
<dbReference type="Gene3D" id="1.10.10.10">
    <property type="entry name" value="Winged helix-like DNA-binding domain superfamily/Winged helix DNA-binding domain"/>
    <property type="match status" value="1"/>
</dbReference>
<sequence length="283" mass="29548">MERLPDSSLVIGVATSTAERVQLVRLLGGAEVLLLVSSAEQARAFLDLTTAAESTPVVLTPAVLPAANRDTVTAQIESLPLPTAHLPTAHLSTAGQSTGGQSTVGQSIFGQSTGGQSTAGLPGVGPGATGLPATGPGPTGMPATGRGAPDMSASGLPATGWPAAGHWNPGTPAATANRPQYGTPELPVEELSLDMDRRVVRWKDREMPLTRLEHDFLHCLVEEPGRVWTYQRLHHAVWGNEHLGHGSHIHSVVKRLRQKLAELGAAVTIHAVRGVGFHLLPTA</sequence>
<dbReference type="InterPro" id="IPR016032">
    <property type="entry name" value="Sig_transdc_resp-reg_C-effctor"/>
</dbReference>
<gene>
    <name evidence="5" type="ORF">GCM10009744_06800</name>
</gene>
<feature type="compositionally biased region" description="Low complexity" evidence="3">
    <location>
        <begin position="129"/>
        <end position="149"/>
    </location>
</feature>
<dbReference type="SMART" id="SM00862">
    <property type="entry name" value="Trans_reg_C"/>
    <property type="match status" value="1"/>
</dbReference>
<protein>
    <recommendedName>
        <fullName evidence="4">OmpR/PhoB-type domain-containing protein</fullName>
    </recommendedName>
</protein>
<evidence type="ECO:0000313" key="6">
    <source>
        <dbReference type="Proteomes" id="UP001501319"/>
    </source>
</evidence>
<accession>A0ABP4QY69</accession>
<keyword evidence="1 2" id="KW-0238">DNA-binding</keyword>
<feature type="compositionally biased region" description="Low complexity" evidence="3">
    <location>
        <begin position="92"/>
        <end position="107"/>
    </location>
</feature>
<feature type="region of interest" description="Disordered" evidence="3">
    <location>
        <begin position="90"/>
        <end position="185"/>
    </location>
</feature>
<evidence type="ECO:0000256" key="3">
    <source>
        <dbReference type="SAM" id="MobiDB-lite"/>
    </source>
</evidence>
<reference evidence="6" key="1">
    <citation type="journal article" date="2019" name="Int. J. Syst. Evol. Microbiol.">
        <title>The Global Catalogue of Microorganisms (GCM) 10K type strain sequencing project: providing services to taxonomists for standard genome sequencing and annotation.</title>
        <authorList>
            <consortium name="The Broad Institute Genomics Platform"/>
            <consortium name="The Broad Institute Genome Sequencing Center for Infectious Disease"/>
            <person name="Wu L."/>
            <person name="Ma J."/>
        </authorList>
    </citation>
    <scope>NUCLEOTIDE SEQUENCE [LARGE SCALE GENOMIC DNA]</scope>
    <source>
        <strain evidence="6">JCM 14306</strain>
    </source>
</reference>
<dbReference type="InterPro" id="IPR036388">
    <property type="entry name" value="WH-like_DNA-bd_sf"/>
</dbReference>
<dbReference type="PROSITE" id="PS51755">
    <property type="entry name" value="OMPR_PHOB"/>
    <property type="match status" value="1"/>
</dbReference>
<evidence type="ECO:0000256" key="1">
    <source>
        <dbReference type="ARBA" id="ARBA00023125"/>
    </source>
</evidence>
<feature type="domain" description="OmpR/PhoB-type" evidence="4">
    <location>
        <begin position="183"/>
        <end position="281"/>
    </location>
</feature>